<evidence type="ECO:0000259" key="9">
    <source>
        <dbReference type="PROSITE" id="PS50045"/>
    </source>
</evidence>
<dbReference type="GO" id="GO:0005524">
    <property type="term" value="F:ATP binding"/>
    <property type="evidence" value="ECO:0007669"/>
    <property type="project" value="UniProtKB-KW"/>
</dbReference>
<accession>A0A0B4CRZ8</accession>
<evidence type="ECO:0000256" key="6">
    <source>
        <dbReference type="ARBA" id="ARBA00023159"/>
    </source>
</evidence>
<evidence type="ECO:0000256" key="1">
    <source>
        <dbReference type="ARBA" id="ARBA00022553"/>
    </source>
</evidence>
<protein>
    <recommendedName>
        <fullName evidence="13">Fis family transcriptional regulator</fullName>
    </recommendedName>
</protein>
<evidence type="ECO:0000256" key="7">
    <source>
        <dbReference type="ARBA" id="ARBA00023163"/>
    </source>
</evidence>
<keyword evidence="2" id="KW-0547">Nucleotide-binding</keyword>
<sequence>MTSDGALILVVDDDDDLREAQVETLALAGYAPTGVASADQALAQLQIASPHVVLSDIRMPGLDGLEFHKRVAAIDPELPFILMTGHGDIDMAVAALHRGVFDFLPKPFGADRLLPVIQRAARQRRLVLENRRLTQLVENAEAEEARSGLIGQAPAIVRLRETIAQVARAGVDVLIQGENGVGKETVARGLHRSSARRARPFVVVNCAALPEDVLDAELFGRSPTSGYGRRIGGRVREADGGTLLLEEVEALSPALQIKLLKLMETGQISGEDDQAFSLRFLTTTRIDLDAAAAGGAFRSDLYYRLSVVTLTLPSLRDRREDIPLLFRHLVSQAAARQKKTPPPIDDATDAHLMMRDWPGNVRELAQAAERFVIGLDRNGGATGVADGSLSERVEAFEARVLDEALKAAKGDVRAVMARLDLPRKTFYAKVKRHGIVLDDYRRGD</sequence>
<dbReference type="STRING" id="172043.RM53_09955"/>
<dbReference type="PROSITE" id="PS50045">
    <property type="entry name" value="SIGMA54_INTERACT_4"/>
    <property type="match status" value="1"/>
</dbReference>
<evidence type="ECO:0000256" key="3">
    <source>
        <dbReference type="ARBA" id="ARBA00022840"/>
    </source>
</evidence>
<feature type="modified residue" description="4-aspartylphosphate" evidence="8">
    <location>
        <position position="56"/>
    </location>
</feature>
<feature type="domain" description="Response regulatory" evidence="10">
    <location>
        <begin position="7"/>
        <end position="121"/>
    </location>
</feature>
<name>A0A0B4CRZ8_9CAUL</name>
<dbReference type="Gene3D" id="1.10.8.60">
    <property type="match status" value="1"/>
</dbReference>
<keyword evidence="7" id="KW-0804">Transcription</keyword>
<dbReference type="PROSITE" id="PS00676">
    <property type="entry name" value="SIGMA54_INTERACT_2"/>
    <property type="match status" value="1"/>
</dbReference>
<evidence type="ECO:0000256" key="5">
    <source>
        <dbReference type="ARBA" id="ARBA00023015"/>
    </source>
</evidence>
<keyword evidence="3" id="KW-0067">ATP-binding</keyword>
<dbReference type="Proteomes" id="UP000031166">
    <property type="component" value="Unassembled WGS sequence"/>
</dbReference>
<proteinExistence type="predicted"/>
<evidence type="ECO:0008006" key="13">
    <source>
        <dbReference type="Google" id="ProtNLM"/>
    </source>
</evidence>
<keyword evidence="4" id="KW-0902">Two-component regulatory system</keyword>
<dbReference type="GO" id="GO:0000160">
    <property type="term" value="P:phosphorelay signal transduction system"/>
    <property type="evidence" value="ECO:0007669"/>
    <property type="project" value="UniProtKB-KW"/>
</dbReference>
<evidence type="ECO:0000313" key="11">
    <source>
        <dbReference type="EMBL" id="KIC57146.1"/>
    </source>
</evidence>
<evidence type="ECO:0000259" key="10">
    <source>
        <dbReference type="PROSITE" id="PS50110"/>
    </source>
</evidence>
<evidence type="ECO:0000256" key="2">
    <source>
        <dbReference type="ARBA" id="ARBA00022741"/>
    </source>
</evidence>
<dbReference type="InterPro" id="IPR001789">
    <property type="entry name" value="Sig_transdc_resp-reg_receiver"/>
</dbReference>
<comment type="caution">
    <text evidence="11">The sequence shown here is derived from an EMBL/GenBank/DDBJ whole genome shotgun (WGS) entry which is preliminary data.</text>
</comment>
<dbReference type="InterPro" id="IPR027417">
    <property type="entry name" value="P-loop_NTPase"/>
</dbReference>
<dbReference type="Pfam" id="PF25601">
    <property type="entry name" value="AAA_lid_14"/>
    <property type="match status" value="1"/>
</dbReference>
<dbReference type="FunFam" id="3.40.50.2300:FF:000018">
    <property type="entry name" value="DNA-binding transcriptional regulator NtrC"/>
    <property type="match status" value="1"/>
</dbReference>
<evidence type="ECO:0000256" key="8">
    <source>
        <dbReference type="PROSITE-ProRule" id="PRU00169"/>
    </source>
</evidence>
<dbReference type="InterPro" id="IPR002078">
    <property type="entry name" value="Sigma_54_int"/>
</dbReference>
<keyword evidence="6" id="KW-0010">Activator</keyword>
<dbReference type="RefSeq" id="WP_039246392.1">
    <property type="nucleotide sequence ID" value="NZ_JWSY01000017.1"/>
</dbReference>
<keyword evidence="1 8" id="KW-0597">Phosphoprotein</keyword>
<dbReference type="EMBL" id="JWSY01000017">
    <property type="protein sequence ID" value="KIC57146.1"/>
    <property type="molecule type" value="Genomic_DNA"/>
</dbReference>
<gene>
    <name evidence="11" type="ORF">RM53_09955</name>
</gene>
<dbReference type="PANTHER" id="PTHR32071:SF57">
    <property type="entry name" value="C4-DICARBOXYLATE TRANSPORT TRANSCRIPTIONAL REGULATORY PROTEIN DCTD"/>
    <property type="match status" value="1"/>
</dbReference>
<dbReference type="Gene3D" id="3.40.50.300">
    <property type="entry name" value="P-loop containing nucleotide triphosphate hydrolases"/>
    <property type="match status" value="1"/>
</dbReference>
<dbReference type="InterPro" id="IPR058031">
    <property type="entry name" value="AAA_lid_NorR"/>
</dbReference>
<evidence type="ECO:0000313" key="12">
    <source>
        <dbReference type="Proteomes" id="UP000031166"/>
    </source>
</evidence>
<dbReference type="PANTHER" id="PTHR32071">
    <property type="entry name" value="TRANSCRIPTIONAL REGULATORY PROTEIN"/>
    <property type="match status" value="1"/>
</dbReference>
<evidence type="ECO:0000256" key="4">
    <source>
        <dbReference type="ARBA" id="ARBA00023012"/>
    </source>
</evidence>
<dbReference type="SUPFAM" id="SSF52540">
    <property type="entry name" value="P-loop containing nucleoside triphosphate hydrolases"/>
    <property type="match status" value="1"/>
</dbReference>
<dbReference type="CDD" id="cd00009">
    <property type="entry name" value="AAA"/>
    <property type="match status" value="1"/>
</dbReference>
<dbReference type="SUPFAM" id="SSF46689">
    <property type="entry name" value="Homeodomain-like"/>
    <property type="match status" value="1"/>
</dbReference>
<dbReference type="InterPro" id="IPR011006">
    <property type="entry name" value="CheY-like_superfamily"/>
</dbReference>
<dbReference type="Pfam" id="PF00072">
    <property type="entry name" value="Response_reg"/>
    <property type="match status" value="1"/>
</dbReference>
<dbReference type="Pfam" id="PF00158">
    <property type="entry name" value="Sigma54_activat"/>
    <property type="match status" value="1"/>
</dbReference>
<dbReference type="PROSITE" id="PS50110">
    <property type="entry name" value="RESPONSE_REGULATORY"/>
    <property type="match status" value="1"/>
</dbReference>
<organism evidence="11 12">
    <name type="scientific">Brevundimonas nasdae</name>
    <dbReference type="NCBI Taxonomy" id="172043"/>
    <lineage>
        <taxon>Bacteria</taxon>
        <taxon>Pseudomonadati</taxon>
        <taxon>Pseudomonadota</taxon>
        <taxon>Alphaproteobacteria</taxon>
        <taxon>Caulobacterales</taxon>
        <taxon>Caulobacteraceae</taxon>
        <taxon>Brevundimonas</taxon>
    </lineage>
</organism>
<dbReference type="AlphaFoldDB" id="A0A0B4CRZ8"/>
<dbReference type="SMART" id="SM00448">
    <property type="entry name" value="REC"/>
    <property type="match status" value="1"/>
</dbReference>
<dbReference type="GO" id="GO:0006355">
    <property type="term" value="P:regulation of DNA-templated transcription"/>
    <property type="evidence" value="ECO:0007669"/>
    <property type="project" value="InterPro"/>
</dbReference>
<dbReference type="SMART" id="SM00382">
    <property type="entry name" value="AAA"/>
    <property type="match status" value="1"/>
</dbReference>
<dbReference type="Gene3D" id="1.10.10.60">
    <property type="entry name" value="Homeodomain-like"/>
    <property type="match status" value="1"/>
</dbReference>
<keyword evidence="5" id="KW-0805">Transcription regulation</keyword>
<dbReference type="InterPro" id="IPR025943">
    <property type="entry name" value="Sigma_54_int_dom_ATP-bd_2"/>
</dbReference>
<reference evidence="11 12" key="1">
    <citation type="submission" date="2014-12" db="EMBL/GenBank/DDBJ databases">
        <title>Genome sequencing of Brevundimonas nasdae TPW30.</title>
        <authorList>
            <person name="Tan P.W."/>
            <person name="Chan K.-G."/>
        </authorList>
    </citation>
    <scope>NUCLEOTIDE SEQUENCE [LARGE SCALE GENOMIC DNA]</scope>
    <source>
        <strain evidence="11 12">TPW30</strain>
    </source>
</reference>
<dbReference type="SUPFAM" id="SSF52172">
    <property type="entry name" value="CheY-like"/>
    <property type="match status" value="1"/>
</dbReference>
<feature type="domain" description="Sigma-54 factor interaction" evidence="9">
    <location>
        <begin position="149"/>
        <end position="373"/>
    </location>
</feature>
<dbReference type="Gene3D" id="3.40.50.2300">
    <property type="match status" value="1"/>
</dbReference>
<dbReference type="InterPro" id="IPR009057">
    <property type="entry name" value="Homeodomain-like_sf"/>
</dbReference>
<dbReference type="InterPro" id="IPR003593">
    <property type="entry name" value="AAA+_ATPase"/>
</dbReference>